<dbReference type="GO" id="GO:0005886">
    <property type="term" value="C:plasma membrane"/>
    <property type="evidence" value="ECO:0007669"/>
    <property type="project" value="TreeGrafter"/>
</dbReference>
<reference evidence="2 3" key="1">
    <citation type="journal article" date="2014" name="Mol. Biol. Evol.">
        <title>Massive expansion of Ubiquitination-related gene families within the Chlamydiae.</title>
        <authorList>
            <person name="Domman D."/>
            <person name="Collingro A."/>
            <person name="Lagkouvardos I."/>
            <person name="Gehre L."/>
            <person name="Weinmaier T."/>
            <person name="Rattei T."/>
            <person name="Subtil A."/>
            <person name="Horn M."/>
        </authorList>
    </citation>
    <scope>NUCLEOTIDE SEQUENCE [LARGE SCALE GENOMIC DNA]</scope>
    <source>
        <strain evidence="2 3">EI2</strain>
    </source>
</reference>
<dbReference type="PATRIC" id="fig|362787.3.peg.705"/>
<feature type="transmembrane region" description="Helical" evidence="1">
    <location>
        <begin position="96"/>
        <end position="118"/>
    </location>
</feature>
<feature type="transmembrane region" description="Helical" evidence="1">
    <location>
        <begin position="124"/>
        <end position="146"/>
    </location>
</feature>
<dbReference type="Gene3D" id="1.20.1640.10">
    <property type="entry name" value="Multidrug efflux transporter AcrB transmembrane domain"/>
    <property type="match status" value="2"/>
</dbReference>
<dbReference type="Gene3D" id="3.30.2090.10">
    <property type="entry name" value="Multidrug efflux transporter AcrB TolC docking domain, DN and DC subdomains"/>
    <property type="match status" value="1"/>
</dbReference>
<dbReference type="Gene3D" id="3.30.70.1430">
    <property type="entry name" value="Multidrug efflux transporter AcrB pore domain"/>
    <property type="match status" value="1"/>
</dbReference>
<dbReference type="InterPro" id="IPR001036">
    <property type="entry name" value="Acrflvin-R"/>
</dbReference>
<proteinExistence type="predicted"/>
<dbReference type="SUPFAM" id="SSF82714">
    <property type="entry name" value="Multidrug efflux transporter AcrB TolC docking domain, DN and DC subdomains"/>
    <property type="match status" value="1"/>
</dbReference>
<feature type="transmembrane region" description="Helical" evidence="1">
    <location>
        <begin position="189"/>
        <end position="207"/>
    </location>
</feature>
<dbReference type="EMBL" id="JSAN01000045">
    <property type="protein sequence ID" value="KIC72902.1"/>
    <property type="molecule type" value="Genomic_DNA"/>
</dbReference>
<dbReference type="Proteomes" id="UP000031465">
    <property type="component" value="Unassembled WGS sequence"/>
</dbReference>
<feature type="transmembrane region" description="Helical" evidence="1">
    <location>
        <begin position="618"/>
        <end position="637"/>
    </location>
</feature>
<dbReference type="PANTHER" id="PTHR32063:SF0">
    <property type="entry name" value="SWARMING MOTILITY PROTEIN SWRC"/>
    <property type="match status" value="1"/>
</dbReference>
<sequence length="691" mass="77245">MPLTFWRRPSHFDCFLFLRNFRITLISALAIPISVMATFMLLNWMNFTLNTMTMLALSLSIGILIDDAIVVVENIFRHFKQGKNAEEAAKIGTREIALAAFAITMSIVAVFLPVAFMKGMIGRFFYQFGLTVTFAVLLSLFVAFSLTPMLAAKFLKPSESNHFLSKWIGKALYCLDQIYESLLIKALKFYKTSLFIAFFLLGMTIYLSQYIRSEFVPLEDQSEFFINVRTPLGSSLSVTDQALKNIRAQIQDNDWFKYSFSTIGNDSFNKVNEGGIYVKMTDKGTRTISQMDAMKWVREKLTNLENMKISVEPVEAISGGGARNAAIQLDIKGHNLGKIDEIAQNLIAILQGYEGYVDLDTSYEKGKPEIEIHIKRDQAFALGVAPSTIAQSVKPLIGGSDISKFRADGERCNITVRLKEAFRNKTKDLLNLSVRNDQGQLMKLNHFIDVQEKQGPVQIDRYNRFRIVSVYSNLQSEKKVLGEAINEIQSAIQSMNLPAGYSVQLSGHAESMNESFANLLFALFLALVVVYMVLASQFESFIQPLIIMLSVPFSMIGALGILVITQSTLSIFTIIGIIMLMGMVTKNAILLIDYINLLRSKDGLDIRTAILRAAPTRLHPIMMTTLAMVFGMLPIALSNGPGSESRAPMALAIIGGLVSSMFLTLIIVPVMYYMVDNGINFFTNLFKQKKQ</sequence>
<dbReference type="PANTHER" id="PTHR32063">
    <property type="match status" value="1"/>
</dbReference>
<feature type="transmembrane region" description="Helical" evidence="1">
    <location>
        <begin position="516"/>
        <end position="534"/>
    </location>
</feature>
<keyword evidence="1" id="KW-1133">Transmembrane helix</keyword>
<dbReference type="InterPro" id="IPR027463">
    <property type="entry name" value="AcrB_DN_DC_subdom"/>
</dbReference>
<dbReference type="GO" id="GO:0042910">
    <property type="term" value="F:xenobiotic transmembrane transporter activity"/>
    <property type="evidence" value="ECO:0007669"/>
    <property type="project" value="TreeGrafter"/>
</dbReference>
<dbReference type="Gene3D" id="3.30.70.1440">
    <property type="entry name" value="Multidrug efflux transporter AcrB pore domain"/>
    <property type="match status" value="1"/>
</dbReference>
<accession>A0A0C1K056</accession>
<dbReference type="SUPFAM" id="SSF82866">
    <property type="entry name" value="Multidrug efflux transporter AcrB transmembrane domain"/>
    <property type="match status" value="2"/>
</dbReference>
<evidence type="ECO:0000256" key="1">
    <source>
        <dbReference type="SAM" id="Phobius"/>
    </source>
</evidence>
<keyword evidence="1" id="KW-0472">Membrane</keyword>
<dbReference type="Pfam" id="PF00873">
    <property type="entry name" value="ACR_tran"/>
    <property type="match status" value="1"/>
</dbReference>
<feature type="transmembrane region" description="Helical" evidence="1">
    <location>
        <begin position="546"/>
        <end position="565"/>
    </location>
</feature>
<comment type="caution">
    <text evidence="2">The sequence shown here is derived from an EMBL/GenBank/DDBJ whole genome shotgun (WGS) entry which is preliminary data.</text>
</comment>
<feature type="transmembrane region" description="Helical" evidence="1">
    <location>
        <begin position="571"/>
        <end position="597"/>
    </location>
</feature>
<dbReference type="AlphaFoldDB" id="A0A0C1K056"/>
<name>A0A0C1K056_9BACT</name>
<dbReference type="SUPFAM" id="SSF82693">
    <property type="entry name" value="Multidrug efflux transporter AcrB pore domain, PN1, PN2, PC1 and PC2 subdomains"/>
    <property type="match status" value="1"/>
</dbReference>
<feature type="transmembrane region" description="Helical" evidence="1">
    <location>
        <begin position="649"/>
        <end position="675"/>
    </location>
</feature>
<evidence type="ECO:0000313" key="3">
    <source>
        <dbReference type="Proteomes" id="UP000031465"/>
    </source>
</evidence>
<protein>
    <submittedName>
        <fullName evidence="2">Nodulation protein NolG</fullName>
    </submittedName>
</protein>
<organism evidence="2 3">
    <name type="scientific">Candidatus Protochlamydia amoebophila</name>
    <dbReference type="NCBI Taxonomy" id="362787"/>
    <lineage>
        <taxon>Bacteria</taxon>
        <taxon>Pseudomonadati</taxon>
        <taxon>Chlamydiota</taxon>
        <taxon>Chlamydiia</taxon>
        <taxon>Parachlamydiales</taxon>
        <taxon>Parachlamydiaceae</taxon>
        <taxon>Candidatus Protochlamydia</taxon>
    </lineage>
</organism>
<dbReference type="PRINTS" id="PR00702">
    <property type="entry name" value="ACRIFLAVINRP"/>
</dbReference>
<keyword evidence="1" id="KW-0812">Transmembrane</keyword>
<feature type="transmembrane region" description="Helical" evidence="1">
    <location>
        <begin position="54"/>
        <end position="76"/>
    </location>
</feature>
<evidence type="ECO:0000313" key="2">
    <source>
        <dbReference type="EMBL" id="KIC72902.1"/>
    </source>
</evidence>
<feature type="transmembrane region" description="Helical" evidence="1">
    <location>
        <begin position="21"/>
        <end position="42"/>
    </location>
</feature>
<gene>
    <name evidence="2" type="primary">nolG</name>
    <name evidence="2" type="ORF">DB44_BY00250</name>
</gene>